<dbReference type="OrthoDB" id="6376748at2759"/>
<protein>
    <submittedName>
        <fullName evidence="6">Resolvase</fullName>
    </submittedName>
</protein>
<dbReference type="GO" id="GO:0015074">
    <property type="term" value="P:DNA integration"/>
    <property type="evidence" value="ECO:0007669"/>
    <property type="project" value="UniProtKB-KW"/>
</dbReference>
<evidence type="ECO:0000313" key="7">
    <source>
        <dbReference type="Proteomes" id="UP000030680"/>
    </source>
</evidence>
<dbReference type="SUPFAM" id="SSF53041">
    <property type="entry name" value="Resolvase-like"/>
    <property type="match status" value="1"/>
</dbReference>
<dbReference type="InterPro" id="IPR050639">
    <property type="entry name" value="SSR_resolvase"/>
</dbReference>
<dbReference type="Gramene" id="EME25735">
    <property type="protein sequence ID" value="EME25735"/>
    <property type="gene ID" value="Gasu_66060"/>
</dbReference>
<feature type="region of interest" description="Disordered" evidence="4">
    <location>
        <begin position="234"/>
        <end position="260"/>
    </location>
</feature>
<gene>
    <name evidence="6" type="ORF">Gasu_66060</name>
</gene>
<dbReference type="STRING" id="130081.M2WPM9"/>
<dbReference type="InterPro" id="IPR036162">
    <property type="entry name" value="Resolvase-like_N_sf"/>
</dbReference>
<keyword evidence="2" id="KW-0238">DNA-binding</keyword>
<dbReference type="RefSeq" id="XP_005702255.1">
    <property type="nucleotide sequence ID" value="XM_005702198.1"/>
</dbReference>
<accession>M2WPM9</accession>
<feature type="compositionally biased region" description="Basic residues" evidence="4">
    <location>
        <begin position="246"/>
        <end position="260"/>
    </location>
</feature>
<dbReference type="OMA" id="TFEREMM"/>
<dbReference type="KEGG" id="gsl:Gasu_66060"/>
<dbReference type="InterPro" id="IPR006118">
    <property type="entry name" value="Recombinase_CS"/>
</dbReference>
<sequence>MNSIQKVQKICVYLRISTNEYKQSFERQEDIVNQYLDQHYPGVPRQYYRETISGVAEKRYLLEKIVNDLKPGDLFVASDLDRIARSVFHLMAVARTIEEKKAFLLIANKPEINTNTPMGKFVYITMSAIAELEHSIILQRSQEGLRLARMKGVKIGPKRKLPADTILQIAREMKNPSTVVSKLAKVNNVSPITIYRYVKSDGTLTEKGFDAVREKYKDYEREETESFSEFPKKVRRHTKEELGRREKPRKALPATKKRIC</sequence>
<dbReference type="PANTHER" id="PTHR30461">
    <property type="entry name" value="DNA-INVERTASE FROM LAMBDOID PROPHAGE"/>
    <property type="match status" value="1"/>
</dbReference>
<dbReference type="SMART" id="SM00857">
    <property type="entry name" value="Resolvase"/>
    <property type="match status" value="1"/>
</dbReference>
<dbReference type="PANTHER" id="PTHR30461:SF2">
    <property type="entry name" value="SERINE RECOMBINASE PINE-RELATED"/>
    <property type="match status" value="1"/>
</dbReference>
<dbReference type="GeneID" id="17084727"/>
<evidence type="ECO:0000313" key="6">
    <source>
        <dbReference type="EMBL" id="EME25735.1"/>
    </source>
</evidence>
<evidence type="ECO:0000256" key="1">
    <source>
        <dbReference type="ARBA" id="ARBA00022908"/>
    </source>
</evidence>
<dbReference type="PROSITE" id="PS00398">
    <property type="entry name" value="RECOMBINASES_2"/>
    <property type="match status" value="1"/>
</dbReference>
<dbReference type="GO" id="GO:0003677">
    <property type="term" value="F:DNA binding"/>
    <property type="evidence" value="ECO:0007669"/>
    <property type="project" value="UniProtKB-KW"/>
</dbReference>
<evidence type="ECO:0000256" key="2">
    <source>
        <dbReference type="ARBA" id="ARBA00023125"/>
    </source>
</evidence>
<evidence type="ECO:0000259" key="5">
    <source>
        <dbReference type="PROSITE" id="PS51736"/>
    </source>
</evidence>
<dbReference type="InterPro" id="IPR006119">
    <property type="entry name" value="Resolv_N"/>
</dbReference>
<organism evidence="6 7">
    <name type="scientific">Galdieria sulphuraria</name>
    <name type="common">Red alga</name>
    <dbReference type="NCBI Taxonomy" id="130081"/>
    <lineage>
        <taxon>Eukaryota</taxon>
        <taxon>Rhodophyta</taxon>
        <taxon>Bangiophyceae</taxon>
        <taxon>Galdieriales</taxon>
        <taxon>Galdieriaceae</taxon>
        <taxon>Galdieria</taxon>
    </lineage>
</organism>
<keyword evidence="7" id="KW-1185">Reference proteome</keyword>
<feature type="domain" description="Resolvase/invertase-type recombinase catalytic" evidence="5">
    <location>
        <begin position="9"/>
        <end position="152"/>
    </location>
</feature>
<dbReference type="CDD" id="cd03768">
    <property type="entry name" value="SR_ResInv"/>
    <property type="match status" value="1"/>
</dbReference>
<evidence type="ECO:0000256" key="3">
    <source>
        <dbReference type="ARBA" id="ARBA00023172"/>
    </source>
</evidence>
<dbReference type="GO" id="GO:0000150">
    <property type="term" value="F:DNA strand exchange activity"/>
    <property type="evidence" value="ECO:0007669"/>
    <property type="project" value="InterPro"/>
</dbReference>
<evidence type="ECO:0000256" key="4">
    <source>
        <dbReference type="SAM" id="MobiDB-lite"/>
    </source>
</evidence>
<dbReference type="EMBL" id="KB454885">
    <property type="protein sequence ID" value="EME25735.1"/>
    <property type="molecule type" value="Genomic_DNA"/>
</dbReference>
<keyword evidence="3" id="KW-0233">DNA recombination</keyword>
<dbReference type="PROSITE" id="PS51736">
    <property type="entry name" value="RECOMBINASES_3"/>
    <property type="match status" value="1"/>
</dbReference>
<dbReference type="Gene3D" id="3.40.50.1390">
    <property type="entry name" value="Resolvase, N-terminal catalytic domain"/>
    <property type="match status" value="1"/>
</dbReference>
<dbReference type="AlphaFoldDB" id="M2WPM9"/>
<dbReference type="Proteomes" id="UP000030680">
    <property type="component" value="Unassembled WGS sequence"/>
</dbReference>
<proteinExistence type="predicted"/>
<name>M2WPM9_GALSU</name>
<dbReference type="Pfam" id="PF00239">
    <property type="entry name" value="Resolvase"/>
    <property type="match status" value="1"/>
</dbReference>
<keyword evidence="1" id="KW-0229">DNA integration</keyword>
<reference evidence="7" key="1">
    <citation type="journal article" date="2013" name="Science">
        <title>Gene transfer from bacteria and archaea facilitated evolution of an extremophilic eukaryote.</title>
        <authorList>
            <person name="Schonknecht G."/>
            <person name="Chen W.H."/>
            <person name="Ternes C.M."/>
            <person name="Barbier G.G."/>
            <person name="Shrestha R.P."/>
            <person name="Stanke M."/>
            <person name="Brautigam A."/>
            <person name="Baker B.J."/>
            <person name="Banfield J.F."/>
            <person name="Garavito R.M."/>
            <person name="Carr K."/>
            <person name="Wilkerson C."/>
            <person name="Rensing S.A."/>
            <person name="Gagneul D."/>
            <person name="Dickenson N.E."/>
            <person name="Oesterhelt C."/>
            <person name="Lercher M.J."/>
            <person name="Weber A.P."/>
        </authorList>
    </citation>
    <scope>NUCLEOTIDE SEQUENCE [LARGE SCALE GENOMIC DNA]</scope>
    <source>
        <strain evidence="7">074W</strain>
    </source>
</reference>